<evidence type="ECO:0000256" key="1">
    <source>
        <dbReference type="SAM" id="MobiDB-lite"/>
    </source>
</evidence>
<proteinExistence type="predicted"/>
<protein>
    <submittedName>
        <fullName evidence="2">DUF2058 domain-containing protein</fullName>
    </submittedName>
</protein>
<gene>
    <name evidence="2" type="ORF">DIZ78_11070</name>
</gene>
<feature type="compositionally biased region" description="Basic residues" evidence="1">
    <location>
        <begin position="22"/>
        <end position="35"/>
    </location>
</feature>
<dbReference type="EMBL" id="QFXE01000013">
    <property type="protein sequence ID" value="RDH85474.1"/>
    <property type="molecule type" value="Genomic_DNA"/>
</dbReference>
<evidence type="ECO:0000313" key="2">
    <source>
        <dbReference type="EMBL" id="RDH85474.1"/>
    </source>
</evidence>
<sequence length="179" mass="20767">MGNSLQDQFLKTGLVDKQQANKAKKNVRKKSKQQRNSKEKIVDENKLRVQEAQAKKTARDRELNRQQKSQAEQRAIAAQVKQLIEMNRLPRDKAEVPYNFTEETRIKKIYVTDTQHGQLSRGLLAIVRLGETYELVPAVVAEKIRLRDEVSIILINESQKSSEEDDLYADYKVPDDLMW</sequence>
<dbReference type="Pfam" id="PF09831">
    <property type="entry name" value="DUF2058"/>
    <property type="match status" value="1"/>
</dbReference>
<feature type="compositionally biased region" description="Basic and acidic residues" evidence="1">
    <location>
        <begin position="36"/>
        <end position="65"/>
    </location>
</feature>
<comment type="caution">
    <text evidence="2">The sequence shown here is derived from an EMBL/GenBank/DDBJ whole genome shotgun (WGS) entry which is preliminary data.</text>
</comment>
<keyword evidence="3" id="KW-1185">Reference proteome</keyword>
<dbReference type="Proteomes" id="UP000254771">
    <property type="component" value="Unassembled WGS sequence"/>
</dbReference>
<dbReference type="AlphaFoldDB" id="A0A370DM77"/>
<reference evidence="2 3" key="1">
    <citation type="journal article" date="2018" name="ISME J.">
        <title>Endosymbiont genomes yield clues of tubeworm success.</title>
        <authorList>
            <person name="Li Y."/>
            <person name="Liles M.R."/>
            <person name="Halanych K.M."/>
        </authorList>
    </citation>
    <scope>NUCLEOTIDE SEQUENCE [LARGE SCALE GENOMIC DNA]</scope>
    <source>
        <strain evidence="2">A1462</strain>
    </source>
</reference>
<accession>A0A370DM77</accession>
<organism evidence="2 3">
    <name type="scientific">endosymbiont of Escarpia spicata</name>
    <dbReference type="NCBI Taxonomy" id="2200908"/>
    <lineage>
        <taxon>Bacteria</taxon>
        <taxon>Pseudomonadati</taxon>
        <taxon>Pseudomonadota</taxon>
        <taxon>Gammaproteobacteria</taxon>
        <taxon>sulfur-oxidizing symbionts</taxon>
    </lineage>
</organism>
<feature type="region of interest" description="Disordered" evidence="1">
    <location>
        <begin position="1"/>
        <end position="71"/>
    </location>
</feature>
<dbReference type="InterPro" id="IPR018636">
    <property type="entry name" value="DUF2058"/>
</dbReference>
<name>A0A370DM77_9GAMM</name>
<evidence type="ECO:0000313" key="3">
    <source>
        <dbReference type="Proteomes" id="UP000254771"/>
    </source>
</evidence>